<dbReference type="PANTHER" id="PTHR33307:SF11">
    <property type="entry name" value="ALPHA-L-RHAMNOSIDASE"/>
    <property type="match status" value="1"/>
</dbReference>
<dbReference type="OrthoDB" id="10036721at2759"/>
<dbReference type="AlphaFoldDB" id="R8BPJ1"/>
<dbReference type="eggNOG" id="ENOG502QW2K">
    <property type="taxonomic scope" value="Eukaryota"/>
</dbReference>
<dbReference type="InterPro" id="IPR016007">
    <property type="entry name" value="Alpha_rhamnosid"/>
</dbReference>
<evidence type="ECO:0000313" key="10">
    <source>
        <dbReference type="Proteomes" id="UP000014074"/>
    </source>
</evidence>
<dbReference type="Pfam" id="PF05592">
    <property type="entry name" value="Bac_rhamnosid"/>
    <property type="match status" value="1"/>
</dbReference>
<dbReference type="HOGENOM" id="CLU_002926_1_1_1"/>
<dbReference type="EMBL" id="KB933036">
    <property type="protein sequence ID" value="EOO01261.1"/>
    <property type="molecule type" value="Genomic_DNA"/>
</dbReference>
<dbReference type="Proteomes" id="UP000014074">
    <property type="component" value="Unassembled WGS sequence"/>
</dbReference>
<gene>
    <name evidence="9" type="ORF">UCRPA7_3205</name>
</gene>
<evidence type="ECO:0000256" key="4">
    <source>
        <dbReference type="SAM" id="SignalP"/>
    </source>
</evidence>
<evidence type="ECO:0000256" key="2">
    <source>
        <dbReference type="ARBA" id="ARBA00012652"/>
    </source>
</evidence>
<name>R8BPJ1_PHAM7</name>
<keyword evidence="4" id="KW-0732">Signal</keyword>
<reference evidence="10" key="1">
    <citation type="journal article" date="2013" name="Genome Announc.">
        <title>Draft genome sequence of the ascomycete Phaeoacremonium aleophilum strain UCR-PA7, a causal agent of the esca disease complex in grapevines.</title>
        <authorList>
            <person name="Blanco-Ulate B."/>
            <person name="Rolshausen P."/>
            <person name="Cantu D."/>
        </authorList>
    </citation>
    <scope>NUCLEOTIDE SEQUENCE [LARGE SCALE GENOMIC DNA]</scope>
    <source>
        <strain evidence="10">UCR-PA7</strain>
    </source>
</reference>
<feature type="chain" id="PRO_5004462942" description="alpha-L-rhamnosidase" evidence="4">
    <location>
        <begin position="19"/>
        <end position="891"/>
    </location>
</feature>
<dbReference type="EC" id="3.2.1.40" evidence="2"/>
<dbReference type="Pfam" id="PF08531">
    <property type="entry name" value="Bac_rhamnosid_N"/>
    <property type="match status" value="1"/>
</dbReference>
<evidence type="ECO:0000259" key="5">
    <source>
        <dbReference type="Pfam" id="PF05592"/>
    </source>
</evidence>
<feature type="domain" description="Alpha-L-rhamnosidase C-terminal" evidence="8">
    <location>
        <begin position="791"/>
        <end position="850"/>
    </location>
</feature>
<dbReference type="InterPro" id="IPR013737">
    <property type="entry name" value="Bac_rhamnosid_N"/>
</dbReference>
<evidence type="ECO:0000256" key="3">
    <source>
        <dbReference type="ARBA" id="ARBA00022801"/>
    </source>
</evidence>
<keyword evidence="10" id="KW-1185">Reference proteome</keyword>
<dbReference type="InterPro" id="IPR008928">
    <property type="entry name" value="6-hairpin_glycosidase_sf"/>
</dbReference>
<dbReference type="Pfam" id="PF17390">
    <property type="entry name" value="Bac_rhamnosid_C"/>
    <property type="match status" value="1"/>
</dbReference>
<dbReference type="Pfam" id="PF25788">
    <property type="entry name" value="Ig_Rha78A_N"/>
    <property type="match status" value="1"/>
</dbReference>
<dbReference type="InterPro" id="IPR012341">
    <property type="entry name" value="6hp_glycosidase-like_sf"/>
</dbReference>
<feature type="signal peptide" evidence="4">
    <location>
        <begin position="1"/>
        <end position="18"/>
    </location>
</feature>
<dbReference type="GO" id="GO:0030596">
    <property type="term" value="F:alpha-L-rhamnosidase activity"/>
    <property type="evidence" value="ECO:0007669"/>
    <property type="project" value="UniProtKB-EC"/>
</dbReference>
<dbReference type="Gene3D" id="1.50.10.10">
    <property type="match status" value="1"/>
</dbReference>
<dbReference type="RefSeq" id="XP_007913986.1">
    <property type="nucleotide sequence ID" value="XM_007915795.1"/>
</dbReference>
<evidence type="ECO:0000259" key="7">
    <source>
        <dbReference type="Pfam" id="PF17389"/>
    </source>
</evidence>
<evidence type="ECO:0000256" key="1">
    <source>
        <dbReference type="ARBA" id="ARBA00001445"/>
    </source>
</evidence>
<comment type="catalytic activity">
    <reaction evidence="1">
        <text>Hydrolysis of terminal non-reducing alpha-L-rhamnose residues in alpha-L-rhamnosides.</text>
        <dbReference type="EC" id="3.2.1.40"/>
    </reaction>
</comment>
<feature type="domain" description="Alpha-L-rhamnosidase concanavalin-like" evidence="5">
    <location>
        <begin position="349"/>
        <end position="444"/>
    </location>
</feature>
<dbReference type="KEGG" id="tmn:UCRPA7_3205"/>
<protein>
    <recommendedName>
        <fullName evidence="2">alpha-L-rhamnosidase</fullName>
        <ecNumber evidence="2">3.2.1.40</ecNumber>
    </recommendedName>
</protein>
<proteinExistence type="predicted"/>
<dbReference type="InterPro" id="IPR035398">
    <property type="entry name" value="Bac_rhamnosid_C"/>
</dbReference>
<dbReference type="Pfam" id="PF17389">
    <property type="entry name" value="Bac_rhamnosid6H"/>
    <property type="match status" value="2"/>
</dbReference>
<evidence type="ECO:0000259" key="8">
    <source>
        <dbReference type="Pfam" id="PF17390"/>
    </source>
</evidence>
<dbReference type="InterPro" id="IPR008902">
    <property type="entry name" value="Rhamnosid_concanavalin"/>
</dbReference>
<evidence type="ECO:0000259" key="6">
    <source>
        <dbReference type="Pfam" id="PF08531"/>
    </source>
</evidence>
<dbReference type="PANTHER" id="PTHR33307">
    <property type="entry name" value="ALPHA-RHAMNOSIDASE (EUROFUNG)"/>
    <property type="match status" value="1"/>
</dbReference>
<organism evidence="9 10">
    <name type="scientific">Phaeoacremonium minimum (strain UCR-PA7)</name>
    <name type="common">Esca disease fungus</name>
    <name type="synonym">Togninia minima</name>
    <dbReference type="NCBI Taxonomy" id="1286976"/>
    <lineage>
        <taxon>Eukaryota</taxon>
        <taxon>Fungi</taxon>
        <taxon>Dikarya</taxon>
        <taxon>Ascomycota</taxon>
        <taxon>Pezizomycotina</taxon>
        <taxon>Sordariomycetes</taxon>
        <taxon>Sordariomycetidae</taxon>
        <taxon>Togniniales</taxon>
        <taxon>Togniniaceae</taxon>
        <taxon>Phaeoacremonium</taxon>
    </lineage>
</organism>
<accession>R8BPJ1</accession>
<feature type="domain" description="Alpha-L-rhamnosidase six-hairpin glycosidase" evidence="7">
    <location>
        <begin position="453"/>
        <end position="708"/>
    </location>
</feature>
<keyword evidence="3" id="KW-0378">Hydrolase</keyword>
<dbReference type="GO" id="GO:0005975">
    <property type="term" value="P:carbohydrate metabolic process"/>
    <property type="evidence" value="ECO:0007669"/>
    <property type="project" value="InterPro"/>
</dbReference>
<dbReference type="PIRSF" id="PIRSF010631">
    <property type="entry name" value="A-rhamnsds"/>
    <property type="match status" value="1"/>
</dbReference>
<evidence type="ECO:0000313" key="9">
    <source>
        <dbReference type="EMBL" id="EOO01261.1"/>
    </source>
</evidence>
<dbReference type="SUPFAM" id="SSF48208">
    <property type="entry name" value="Six-hairpin glycosidases"/>
    <property type="match status" value="1"/>
</dbReference>
<dbReference type="InterPro" id="IPR035396">
    <property type="entry name" value="Bac_rhamnosid6H"/>
</dbReference>
<feature type="domain" description="Bacterial alpha-L-rhamnosidase N-terminal" evidence="6">
    <location>
        <begin position="163"/>
        <end position="337"/>
    </location>
</feature>
<dbReference type="Gene3D" id="2.60.120.260">
    <property type="entry name" value="Galactose-binding domain-like"/>
    <property type="match status" value="2"/>
</dbReference>
<feature type="domain" description="Alpha-L-rhamnosidase six-hairpin glycosidase" evidence="7">
    <location>
        <begin position="716"/>
        <end position="776"/>
    </location>
</feature>
<dbReference type="Gene3D" id="2.60.420.10">
    <property type="entry name" value="Maltose phosphorylase, domain 3"/>
    <property type="match status" value="1"/>
</dbReference>
<sequence length="891" mass="96853">MLLRSLLSLASLLAQAHGLSVEKGSPRANGAVNPIAVDTATPRLSWRLTSSSRGDSQIAYQVQAASAESHFAAPDLWDSQRIASNDSFVTYSGKSLESRSTVFWRVKVWDSGNQPSDWSDVSSFEISLLDNSDWTASWIANTDFKTGNNSLPVFAKDFDVSCDVSKARLYLLGLGLHAPELNGQKIGDSELEQGYTTVNKTLLYSTYDVTSQLSKGANVLGVALGKGTYDSEIPLLARYAKFKLTTPAQLKLIAQLEYSCVSGESGAVYSDDSWVTSVDGPYIEAAWFGGEEYDARKELPGWSTVDGDRSKWTKAVVTTGPLGKLVSPRSPPLKVVETLNAVSVKQAGAQWVFDMGVNFAGTYTFTMNGKGRAGTRIVFYPSERVNAAGTPDQSTTGSPIFDAYTLAGEEVETYTPKWIYHGFQYIGVNTTWTPSVSDIKGSVIRASNEVTLSVDTSNDLFNGIHKIIDRSIQGNMYSVLTDCPHREKLGWIEQDHLVFEPLALGYDLQAYGDDLIRTIADAQASDVAGLIPDIAPEYGSPMGGGYRNDPNASIIEILSHPLVLIILQWGNAMVIVPLQLYQYYGDIRILQIKYPIMVDYMNYLINRAAGNPYLNDGGLGDWEGLDTTTPKGSTSTFGYQQCAAAMAEIESILGNQAAAAKYRTLASDIASGFHTMWYNSTNFPHYCLNSQGCNAMALDMGAVPSNSEKLLFLVSLFRVLRAARRDDVIFNIMNSRTVPSYGYQVVYGATSLWEHWDAPTTGGSLNHFMYGIGDLWILQLSGLSQSTNSIAWKNITYSPTIVGDLTSASTSYRTPAGVASASWNLQGKKLAYDVEVPVGSTGLVYLNGTGIVESGKPMKVGQDGILSVKAGCQRTLVTVGSGKYHFEATMR</sequence>
<dbReference type="Gene3D" id="2.60.40.10">
    <property type="entry name" value="Immunoglobulins"/>
    <property type="match status" value="1"/>
</dbReference>
<dbReference type="GeneID" id="19323530"/>
<dbReference type="InterPro" id="IPR013783">
    <property type="entry name" value="Ig-like_fold"/>
</dbReference>